<dbReference type="InterPro" id="IPR000182">
    <property type="entry name" value="GNAT_dom"/>
</dbReference>
<reference evidence="4 5" key="1">
    <citation type="submission" date="2019-12" db="EMBL/GenBank/DDBJ databases">
        <title>Complete genome sequence of Leuconostoc lactis strain AVN1 provides insights into metabolic potential.</title>
        <authorList>
            <person name="Besrour N."/>
            <person name="Najjari A."/>
            <person name="Fhoula I."/>
            <person name="Jaballah S."/>
            <person name="Klibi N."/>
            <person name="Ouzari H.I."/>
        </authorList>
    </citation>
    <scope>NUCLEOTIDE SEQUENCE [LARGE SCALE GENOMIC DNA]</scope>
    <source>
        <strain evidence="4 5">AVN1</strain>
    </source>
</reference>
<dbReference type="PANTHER" id="PTHR43420">
    <property type="entry name" value="ACETYLTRANSFERASE"/>
    <property type="match status" value="1"/>
</dbReference>
<sequence length="190" mass="21452">MIIRAATQADQEAILQLEQTIFDAMDLAIYDELSVADVQAAWRLAVTQSDQSRYHYRRALVAQDDAGQVIGVLFGYPDTDEPVLDTAMQTVLADQYSYHRWLFEDSEVFENEWYIDSVVVTSAARGQGVGQALLKAAETRARQEDRHVIGLNVDDSNPDAMALYQRLGFVPTGDLMIESHHYTHMQKNLI</sequence>
<dbReference type="PANTHER" id="PTHR43420:SF52">
    <property type="entry name" value="N-ACETYLTRANSFERASE YODP"/>
    <property type="match status" value="1"/>
</dbReference>
<keyword evidence="2" id="KW-0012">Acyltransferase</keyword>
<dbReference type="Proteomes" id="UP000478636">
    <property type="component" value="Unassembled WGS sequence"/>
</dbReference>
<gene>
    <name evidence="4" type="ORF">GQS40_05950</name>
</gene>
<proteinExistence type="predicted"/>
<feature type="domain" description="N-acetyltransferase" evidence="3">
    <location>
        <begin position="1"/>
        <end position="190"/>
    </location>
</feature>
<keyword evidence="1 4" id="KW-0808">Transferase</keyword>
<dbReference type="CDD" id="cd04301">
    <property type="entry name" value="NAT_SF"/>
    <property type="match status" value="1"/>
</dbReference>
<evidence type="ECO:0000313" key="4">
    <source>
        <dbReference type="EMBL" id="MWN21213.1"/>
    </source>
</evidence>
<organism evidence="4 5">
    <name type="scientific">Leuconostoc lactis</name>
    <dbReference type="NCBI Taxonomy" id="1246"/>
    <lineage>
        <taxon>Bacteria</taxon>
        <taxon>Bacillati</taxon>
        <taxon>Bacillota</taxon>
        <taxon>Bacilli</taxon>
        <taxon>Lactobacillales</taxon>
        <taxon>Lactobacillaceae</taxon>
        <taxon>Leuconostoc</taxon>
    </lineage>
</organism>
<dbReference type="InterPro" id="IPR016181">
    <property type="entry name" value="Acyl_CoA_acyltransferase"/>
</dbReference>
<dbReference type="PROSITE" id="PS51186">
    <property type="entry name" value="GNAT"/>
    <property type="match status" value="1"/>
</dbReference>
<dbReference type="AlphaFoldDB" id="A0A6L7ACK1"/>
<dbReference type="EMBL" id="WSZI01000013">
    <property type="protein sequence ID" value="MWN21213.1"/>
    <property type="molecule type" value="Genomic_DNA"/>
</dbReference>
<evidence type="ECO:0000256" key="2">
    <source>
        <dbReference type="ARBA" id="ARBA00023315"/>
    </source>
</evidence>
<dbReference type="Gene3D" id="3.40.630.30">
    <property type="match status" value="1"/>
</dbReference>
<evidence type="ECO:0000313" key="5">
    <source>
        <dbReference type="Proteomes" id="UP000478636"/>
    </source>
</evidence>
<name>A0A6L7ACK1_LEULA</name>
<evidence type="ECO:0000259" key="3">
    <source>
        <dbReference type="PROSITE" id="PS51186"/>
    </source>
</evidence>
<evidence type="ECO:0000256" key="1">
    <source>
        <dbReference type="ARBA" id="ARBA00022679"/>
    </source>
</evidence>
<dbReference type="Pfam" id="PF00583">
    <property type="entry name" value="Acetyltransf_1"/>
    <property type="match status" value="1"/>
</dbReference>
<dbReference type="InterPro" id="IPR050680">
    <property type="entry name" value="YpeA/RimI_acetyltransf"/>
</dbReference>
<protein>
    <submittedName>
        <fullName evidence="4">GNAT family N-acetyltransferase</fullName>
    </submittedName>
</protein>
<dbReference type="RefSeq" id="WP_252968203.1">
    <property type="nucleotide sequence ID" value="NZ_DAITWI010000001.1"/>
</dbReference>
<dbReference type="GO" id="GO:0016747">
    <property type="term" value="F:acyltransferase activity, transferring groups other than amino-acyl groups"/>
    <property type="evidence" value="ECO:0007669"/>
    <property type="project" value="InterPro"/>
</dbReference>
<dbReference type="SUPFAM" id="SSF55729">
    <property type="entry name" value="Acyl-CoA N-acyltransferases (Nat)"/>
    <property type="match status" value="1"/>
</dbReference>
<accession>A0A6L7ACK1</accession>
<comment type="caution">
    <text evidence="4">The sequence shown here is derived from an EMBL/GenBank/DDBJ whole genome shotgun (WGS) entry which is preliminary data.</text>
</comment>